<name>A0A2G5V8P2_9PELO</name>
<accession>A0A2G5V8P2</accession>
<comment type="caution">
    <text evidence="1">The sequence shown here is derived from an EMBL/GenBank/DDBJ whole genome shotgun (WGS) entry which is preliminary data.</text>
</comment>
<gene>
    <name evidence="1" type="primary">Cnig_chr_II.g7075</name>
    <name evidence="1" type="ORF">B9Z55_007075</name>
</gene>
<organism evidence="1 2">
    <name type="scientific">Caenorhabditis nigoni</name>
    <dbReference type="NCBI Taxonomy" id="1611254"/>
    <lineage>
        <taxon>Eukaryota</taxon>
        <taxon>Metazoa</taxon>
        <taxon>Ecdysozoa</taxon>
        <taxon>Nematoda</taxon>
        <taxon>Chromadorea</taxon>
        <taxon>Rhabditida</taxon>
        <taxon>Rhabditina</taxon>
        <taxon>Rhabditomorpha</taxon>
        <taxon>Rhabditoidea</taxon>
        <taxon>Rhabditidae</taxon>
        <taxon>Peloderinae</taxon>
        <taxon>Caenorhabditis</taxon>
    </lineage>
</organism>
<evidence type="ECO:0000313" key="2">
    <source>
        <dbReference type="Proteomes" id="UP000230233"/>
    </source>
</evidence>
<dbReference type="EMBL" id="PDUG01000002">
    <property type="protein sequence ID" value="PIC47896.1"/>
    <property type="molecule type" value="Genomic_DNA"/>
</dbReference>
<dbReference type="AlphaFoldDB" id="A0A2G5V8P2"/>
<protein>
    <submittedName>
        <fullName evidence="1">Uncharacterized protein</fullName>
    </submittedName>
</protein>
<sequence>MFKDVCIAMFVKFISDILLFCNPLLLKSLIRFIEQLDLPIWQGVALEFTMLKTVGEIVNLMAIDVDRFQQITPQIMQY</sequence>
<dbReference type="Proteomes" id="UP000230233">
    <property type="component" value="Chromosome II"/>
</dbReference>
<keyword evidence="2" id="KW-1185">Reference proteome</keyword>
<proteinExistence type="predicted"/>
<dbReference type="OrthoDB" id="6500128at2759"/>
<dbReference type="STRING" id="1611254.A0A2G5V8P2"/>
<evidence type="ECO:0000313" key="1">
    <source>
        <dbReference type="EMBL" id="PIC47896.1"/>
    </source>
</evidence>
<reference evidence="2" key="1">
    <citation type="submission" date="2017-10" db="EMBL/GenBank/DDBJ databases">
        <title>Rapid genome shrinkage in a self-fertile nematode reveals novel sperm competition proteins.</title>
        <authorList>
            <person name="Yin D."/>
            <person name="Schwarz E.M."/>
            <person name="Thomas C.G."/>
            <person name="Felde R.L."/>
            <person name="Korf I.F."/>
            <person name="Cutter A.D."/>
            <person name="Schartner C.M."/>
            <person name="Ralston E.J."/>
            <person name="Meyer B.J."/>
            <person name="Haag E.S."/>
        </authorList>
    </citation>
    <scope>NUCLEOTIDE SEQUENCE [LARGE SCALE GENOMIC DNA]</scope>
    <source>
        <strain evidence="2">JU1422</strain>
    </source>
</reference>